<dbReference type="Gene3D" id="2.60.40.1180">
    <property type="entry name" value="Golgi alpha-mannosidase II"/>
    <property type="match status" value="1"/>
</dbReference>
<dbReference type="Pfam" id="PF16875">
    <property type="entry name" value="Glyco_hydro_36N"/>
    <property type="match status" value="1"/>
</dbReference>
<dbReference type="OrthoDB" id="9758822at2"/>
<dbReference type="EMBL" id="ABOX02000020">
    <property type="protein sequence ID" value="EEF60087.1"/>
    <property type="molecule type" value="Genomic_DNA"/>
</dbReference>
<dbReference type="InterPro" id="IPR002252">
    <property type="entry name" value="Glyco_hydro_36"/>
</dbReference>
<accession>B9XJ49</accession>
<dbReference type="AlphaFoldDB" id="B9XJ49"/>
<dbReference type="RefSeq" id="WP_007415842.1">
    <property type="nucleotide sequence ID" value="NZ_ABOX02000020.1"/>
</dbReference>
<feature type="domain" description="Glycosyl hydrolase family 98 putative carbohydrate-binding module" evidence="6">
    <location>
        <begin position="25"/>
        <end position="164"/>
    </location>
</feature>
<dbReference type="InterPro" id="IPR017853">
    <property type="entry name" value="GH"/>
</dbReference>
<dbReference type="Pfam" id="PF16874">
    <property type="entry name" value="Glyco_hydro_36C"/>
    <property type="match status" value="1"/>
</dbReference>
<evidence type="ECO:0000313" key="8">
    <source>
        <dbReference type="Proteomes" id="UP000003688"/>
    </source>
</evidence>
<evidence type="ECO:0000313" key="7">
    <source>
        <dbReference type="EMBL" id="EEF60087.1"/>
    </source>
</evidence>
<dbReference type="STRING" id="320771.Cflav_PD3146"/>
<dbReference type="Pfam" id="PF08305">
    <property type="entry name" value="NPCBM"/>
    <property type="match status" value="1"/>
</dbReference>
<gene>
    <name evidence="7" type="ORF">Cflav_PD3146</name>
</gene>
<dbReference type="InterPro" id="IPR013785">
    <property type="entry name" value="Aldolase_TIM"/>
</dbReference>
<dbReference type="Pfam" id="PF02065">
    <property type="entry name" value="Melibiase"/>
    <property type="match status" value="1"/>
</dbReference>
<dbReference type="InterPro" id="IPR038417">
    <property type="entry name" value="Alpga-gal_N_sf"/>
</dbReference>
<organism evidence="7 8">
    <name type="scientific">Pedosphaera parvula (strain Ellin514)</name>
    <dbReference type="NCBI Taxonomy" id="320771"/>
    <lineage>
        <taxon>Bacteria</taxon>
        <taxon>Pseudomonadati</taxon>
        <taxon>Verrucomicrobiota</taxon>
        <taxon>Pedosphaerae</taxon>
        <taxon>Pedosphaerales</taxon>
        <taxon>Pedosphaeraceae</taxon>
        <taxon>Pedosphaera</taxon>
    </lineage>
</organism>
<dbReference type="Proteomes" id="UP000003688">
    <property type="component" value="Unassembled WGS sequence"/>
</dbReference>
<evidence type="ECO:0000256" key="2">
    <source>
        <dbReference type="ARBA" id="ARBA00012755"/>
    </source>
</evidence>
<dbReference type="InterPro" id="IPR008979">
    <property type="entry name" value="Galactose-bd-like_sf"/>
</dbReference>
<dbReference type="InterPro" id="IPR013222">
    <property type="entry name" value="Glyco_hyd_98_carb-bd"/>
</dbReference>
<evidence type="ECO:0000256" key="3">
    <source>
        <dbReference type="ARBA" id="ARBA00022801"/>
    </source>
</evidence>
<name>B9XJ49_PEDPL</name>
<dbReference type="InterPro" id="IPR031705">
    <property type="entry name" value="Glyco_hydro_36_C"/>
</dbReference>
<dbReference type="EC" id="3.2.1.22" evidence="2"/>
<keyword evidence="5" id="KW-0732">Signal</keyword>
<dbReference type="GO" id="GO:0004557">
    <property type="term" value="F:alpha-galactosidase activity"/>
    <property type="evidence" value="ECO:0007669"/>
    <property type="project" value="UniProtKB-EC"/>
</dbReference>
<dbReference type="Gene3D" id="3.20.20.70">
    <property type="entry name" value="Aldolase class I"/>
    <property type="match status" value="1"/>
</dbReference>
<comment type="catalytic activity">
    <reaction evidence="1">
        <text>Hydrolysis of terminal, non-reducing alpha-D-galactose residues in alpha-D-galactosides, including galactose oligosaccharides, galactomannans and galactolipids.</text>
        <dbReference type="EC" id="3.2.1.22"/>
    </reaction>
</comment>
<sequence precursor="true">MQIKSSVSKSVALVLLLISSGSYSFAETVRLSSLDLSLMTCGWSVPKVDTGIVGRPLSIGSKEFSYGVGTHAESNLRIDLGGNATRFRAQVGVDDSAGTQGSVEFIVIGDKKVLWKSGVVRGAQAPTKVDVDISGVRTLGLRVTDGGDGSGNDHADWAEANIAMNDGAPKPKALPPKEIISLKTAHFSLDFEVGEDGRLYQNALGLSGGKVERSDEAYPQAGDGYIWEPALQVVHADGNTSTALLFDTVTQNHETTNRDLVRIKLHDPAYPFEVALCFRVHRDKDVIEQWSEIIHHETNSVQLERMASTSLNFASTNLFLTHFAGDWAKEMLSPITEQLTPGTKILDSKIGVRADQFGNPSFILSLDGPPSETAGRVLAGSLAWSGSFQCAFDDNNQGVRALCGINPFASTYHLKSGETFVTPTMIWTWSNHGLGEMSRKLHAWARDFGMRDGHETRAVLLNNWEATEFNFDFKRIVGLYDPAKEIGSELFLLDDGWFGNKYPRVNDHAGLGDWQPNRKRLPEGLAPLASEAAKRGLRFGIWIEPEMVNPQSELFDNHPDWVISQPKRPLELQRNQLVLDLTRPQVQQFEWKVIQDILSVPGITYAKWDCNRYLTQPGSSYLAPDRQSHLWIDYVRALYALMEKTARAFPNTELMLCSGGGGRVDYAALKYFHEFWPSDNTDSTVRVPMQWDFSYFFPPMATASHVTHSGNRPMHFACSVAMSARFGMDLDLTSLPPADKAVCAGAISAYKRIRDVTQLGDLYRLENPHEGMRGALDFVSPDQSRAVVFVFQLKDGQNTAVRPQGLDPAKRYLIREINPASGRAAIPQEGKTFTGEELMRQGMLPSCTRAVEACVIELGS</sequence>
<evidence type="ECO:0000256" key="5">
    <source>
        <dbReference type="SAM" id="SignalP"/>
    </source>
</evidence>
<comment type="caution">
    <text evidence="7">The sequence shown here is derived from an EMBL/GenBank/DDBJ whole genome shotgun (WGS) entry which is preliminary data.</text>
</comment>
<evidence type="ECO:0000256" key="4">
    <source>
        <dbReference type="ARBA" id="ARBA00023295"/>
    </source>
</evidence>
<reference evidence="7 8" key="1">
    <citation type="journal article" date="2011" name="J. Bacteriol.">
        <title>Genome sequence of 'Pedosphaera parvula' Ellin514, an aerobic Verrucomicrobial isolate from pasture soil.</title>
        <authorList>
            <person name="Kant R."/>
            <person name="van Passel M.W."/>
            <person name="Sangwan P."/>
            <person name="Palva A."/>
            <person name="Lucas S."/>
            <person name="Copeland A."/>
            <person name="Lapidus A."/>
            <person name="Glavina Del Rio T."/>
            <person name="Dalin E."/>
            <person name="Tice H."/>
            <person name="Bruce D."/>
            <person name="Goodwin L."/>
            <person name="Pitluck S."/>
            <person name="Chertkov O."/>
            <person name="Larimer F.W."/>
            <person name="Land M.L."/>
            <person name="Hauser L."/>
            <person name="Brettin T.S."/>
            <person name="Detter J.C."/>
            <person name="Han S."/>
            <person name="de Vos W.M."/>
            <person name="Janssen P.H."/>
            <person name="Smidt H."/>
        </authorList>
    </citation>
    <scope>NUCLEOTIDE SEQUENCE [LARGE SCALE GENOMIC DNA]</scope>
    <source>
        <strain evidence="7 8">Ellin514</strain>
    </source>
</reference>
<dbReference type="InterPro" id="IPR013780">
    <property type="entry name" value="Glyco_hydro_b"/>
</dbReference>
<protein>
    <recommendedName>
        <fullName evidence="2">alpha-galactosidase</fullName>
        <ecNumber evidence="2">3.2.1.22</ecNumber>
    </recommendedName>
</protein>
<evidence type="ECO:0000259" key="6">
    <source>
        <dbReference type="SMART" id="SM00776"/>
    </source>
</evidence>
<keyword evidence="8" id="KW-1185">Reference proteome</keyword>
<dbReference type="InterPro" id="IPR038637">
    <property type="entry name" value="NPCBM_sf"/>
</dbReference>
<dbReference type="Gene3D" id="2.70.98.60">
    <property type="entry name" value="alpha-galactosidase from lactobacil brevis"/>
    <property type="match status" value="1"/>
</dbReference>
<keyword evidence="4" id="KW-0326">Glycosidase</keyword>
<dbReference type="SMART" id="SM00776">
    <property type="entry name" value="NPCBM"/>
    <property type="match status" value="1"/>
</dbReference>
<dbReference type="PANTHER" id="PTHR43053">
    <property type="entry name" value="GLYCOSIDASE FAMILY 31"/>
    <property type="match status" value="1"/>
</dbReference>
<dbReference type="InterPro" id="IPR031704">
    <property type="entry name" value="Glyco_hydro_36_N"/>
</dbReference>
<dbReference type="PANTHER" id="PTHR43053:SF3">
    <property type="entry name" value="ALPHA-GALACTOSIDASE C-RELATED"/>
    <property type="match status" value="1"/>
</dbReference>
<keyword evidence="3 7" id="KW-0378">Hydrolase</keyword>
<dbReference type="GO" id="GO:0016052">
    <property type="term" value="P:carbohydrate catabolic process"/>
    <property type="evidence" value="ECO:0007669"/>
    <property type="project" value="InterPro"/>
</dbReference>
<dbReference type="PRINTS" id="PR00743">
    <property type="entry name" value="GLHYDRLASE36"/>
</dbReference>
<evidence type="ECO:0000256" key="1">
    <source>
        <dbReference type="ARBA" id="ARBA00001255"/>
    </source>
</evidence>
<proteinExistence type="predicted"/>
<feature type="signal peptide" evidence="5">
    <location>
        <begin position="1"/>
        <end position="26"/>
    </location>
</feature>
<dbReference type="SUPFAM" id="SSF49785">
    <property type="entry name" value="Galactose-binding domain-like"/>
    <property type="match status" value="1"/>
</dbReference>
<dbReference type="FunFam" id="3.20.20.70:FF:000118">
    <property type="entry name" value="Alpha-galactosidase"/>
    <property type="match status" value="1"/>
</dbReference>
<dbReference type="Gene3D" id="2.60.120.1060">
    <property type="entry name" value="NPCBM/NEW2 domain"/>
    <property type="match status" value="1"/>
</dbReference>
<dbReference type="InterPro" id="IPR050985">
    <property type="entry name" value="Alpha-glycosidase_related"/>
</dbReference>
<dbReference type="SUPFAM" id="SSF51445">
    <property type="entry name" value="(Trans)glycosidases"/>
    <property type="match status" value="1"/>
</dbReference>
<feature type="chain" id="PRO_5002893234" description="alpha-galactosidase" evidence="5">
    <location>
        <begin position="27"/>
        <end position="860"/>
    </location>
</feature>
<dbReference type="CDD" id="cd14791">
    <property type="entry name" value="GH36"/>
    <property type="match status" value="1"/>
</dbReference>